<feature type="transmembrane region" description="Helical" evidence="2">
    <location>
        <begin position="292"/>
        <end position="311"/>
    </location>
</feature>
<dbReference type="InterPro" id="IPR050697">
    <property type="entry name" value="Adenylyl/Guanylyl_Cyclase_3/4"/>
</dbReference>
<proteinExistence type="predicted"/>
<feature type="region of interest" description="Disordered" evidence="1">
    <location>
        <begin position="568"/>
        <end position="598"/>
    </location>
</feature>
<evidence type="ECO:0000256" key="3">
    <source>
        <dbReference type="SAM" id="SignalP"/>
    </source>
</evidence>
<gene>
    <name evidence="6" type="ORF">QEZ52_03620</name>
</gene>
<dbReference type="Pfam" id="PF00672">
    <property type="entry name" value="HAMP"/>
    <property type="match status" value="1"/>
</dbReference>
<dbReference type="Pfam" id="PF00211">
    <property type="entry name" value="Guanylate_cyc"/>
    <property type="match status" value="1"/>
</dbReference>
<keyword evidence="3" id="KW-0732">Signal</keyword>
<dbReference type="SMART" id="SM00044">
    <property type="entry name" value="CYCc"/>
    <property type="match status" value="1"/>
</dbReference>
<evidence type="ECO:0000259" key="5">
    <source>
        <dbReference type="PROSITE" id="PS50885"/>
    </source>
</evidence>
<keyword evidence="2" id="KW-1133">Transmembrane helix</keyword>
<dbReference type="Gene3D" id="6.10.340.10">
    <property type="match status" value="1"/>
</dbReference>
<dbReference type="PROSITE" id="PS50885">
    <property type="entry name" value="HAMP"/>
    <property type="match status" value="1"/>
</dbReference>
<evidence type="ECO:0000313" key="6">
    <source>
        <dbReference type="EMBL" id="WZK89654.1"/>
    </source>
</evidence>
<dbReference type="PROSITE" id="PS50125">
    <property type="entry name" value="GUANYLATE_CYCLASE_2"/>
    <property type="match status" value="1"/>
</dbReference>
<dbReference type="EMBL" id="CP123584">
    <property type="protein sequence ID" value="WZK89654.1"/>
    <property type="molecule type" value="Genomic_DNA"/>
</dbReference>
<accession>A0ABZ2XXU1</accession>
<dbReference type="PANTHER" id="PTHR43081">
    <property type="entry name" value="ADENYLATE CYCLASE, TERMINAL-DIFFERENTIATION SPECIFIC-RELATED"/>
    <property type="match status" value="1"/>
</dbReference>
<dbReference type="CDD" id="cd06225">
    <property type="entry name" value="HAMP"/>
    <property type="match status" value="1"/>
</dbReference>
<evidence type="ECO:0000256" key="1">
    <source>
        <dbReference type="SAM" id="MobiDB-lite"/>
    </source>
</evidence>
<dbReference type="Proteomes" id="UP001623232">
    <property type="component" value="Chromosome"/>
</dbReference>
<dbReference type="CDD" id="cd07302">
    <property type="entry name" value="CHD"/>
    <property type="match status" value="1"/>
</dbReference>
<sequence>MRFPLRLKFFVFAAALAVAPLVMVAQNLTQLTRDELKSAANESLTLVAAQLREDFDATFQGRWLTPLMVIRNGVDSIDLGVAQKMSLLTLGLQELSDVVALQLSVEGAPQPILVTNEAFSQKLVEAGIDPVQALTTGPDLLRSIAATGQFGRPLVSRLPGTGRWMATLALPLNQKIANRRVTMVAKVDLSMLGEMVRRHPFAQRGEITVIDQAGRTVLVDDMQLLTERQIVQSALPLIVAGARADALEPYVRPDGQAMLGAYAFPDWFPWAVITELSEANAYAVVNAITRQIFVVGLVGFAIASLGAMLFARRLTRPILRIGEVAERVGSGDFGARVQDVRSRDEIGDLARRFNQMIAHLGERVELMKFVSHGTVSAIQNAEETGMERGGERRRVSVIFTDIRGYTEFSERVPPERVIEVLNQYFDAQTDIVVQHHGDVDKFIGDALVAVFEGDDMERRAVSCAVGITRAMARLLEEHPEHELHVGIGVASGVVVMGAMGARDRMDFTVLGSTVNLSARLCSKAAPDQVLTDRATRDAARGLTGVDFDELPAIPLKGYADPVPVFAATPRPDVHGDQYQAENAPADLRSATTGADAPT</sequence>
<dbReference type="SMART" id="SM00304">
    <property type="entry name" value="HAMP"/>
    <property type="match status" value="1"/>
</dbReference>
<dbReference type="SUPFAM" id="SSF55073">
    <property type="entry name" value="Nucleotide cyclase"/>
    <property type="match status" value="1"/>
</dbReference>
<evidence type="ECO:0000259" key="4">
    <source>
        <dbReference type="PROSITE" id="PS50125"/>
    </source>
</evidence>
<reference evidence="6 7" key="1">
    <citation type="submission" date="2023-04" db="EMBL/GenBank/DDBJ databases">
        <title>Complete genome sequence of Alisedimentitalea scapharcae.</title>
        <authorList>
            <person name="Rong J.-C."/>
            <person name="Yi M.-L."/>
            <person name="Zhao Q."/>
        </authorList>
    </citation>
    <scope>NUCLEOTIDE SEQUENCE [LARGE SCALE GENOMIC DNA]</scope>
    <source>
        <strain evidence="6 7">KCTC 42119</strain>
    </source>
</reference>
<keyword evidence="2" id="KW-0472">Membrane</keyword>
<dbReference type="InterPro" id="IPR003660">
    <property type="entry name" value="HAMP_dom"/>
</dbReference>
<evidence type="ECO:0000256" key="2">
    <source>
        <dbReference type="SAM" id="Phobius"/>
    </source>
</evidence>
<feature type="signal peptide" evidence="3">
    <location>
        <begin position="1"/>
        <end position="24"/>
    </location>
</feature>
<dbReference type="RefSeq" id="WP_406648054.1">
    <property type="nucleotide sequence ID" value="NZ_CP123584.1"/>
</dbReference>
<dbReference type="PANTHER" id="PTHR43081:SF1">
    <property type="entry name" value="ADENYLATE CYCLASE, TERMINAL-DIFFERENTIATION SPECIFIC"/>
    <property type="match status" value="1"/>
</dbReference>
<evidence type="ECO:0000313" key="7">
    <source>
        <dbReference type="Proteomes" id="UP001623232"/>
    </source>
</evidence>
<protein>
    <submittedName>
        <fullName evidence="6">Adenylate/guanylate cyclase domain-containing protein</fullName>
    </submittedName>
</protein>
<feature type="chain" id="PRO_5047471964" evidence="3">
    <location>
        <begin position="25"/>
        <end position="598"/>
    </location>
</feature>
<organism evidence="6 7">
    <name type="scientific">Aliisedimentitalea scapharcae</name>
    <dbReference type="NCBI Taxonomy" id="1524259"/>
    <lineage>
        <taxon>Bacteria</taxon>
        <taxon>Pseudomonadati</taxon>
        <taxon>Pseudomonadota</taxon>
        <taxon>Alphaproteobacteria</taxon>
        <taxon>Rhodobacterales</taxon>
        <taxon>Roseobacteraceae</taxon>
        <taxon>Aliisedimentitalea</taxon>
    </lineage>
</organism>
<feature type="domain" description="Guanylate cyclase" evidence="4">
    <location>
        <begin position="396"/>
        <end position="521"/>
    </location>
</feature>
<name>A0ABZ2XXU1_9RHOB</name>
<dbReference type="Gene3D" id="3.30.70.1230">
    <property type="entry name" value="Nucleotide cyclase"/>
    <property type="match status" value="1"/>
</dbReference>
<dbReference type="InterPro" id="IPR029787">
    <property type="entry name" value="Nucleotide_cyclase"/>
</dbReference>
<keyword evidence="2" id="KW-0812">Transmembrane</keyword>
<feature type="domain" description="HAMP" evidence="5">
    <location>
        <begin position="312"/>
        <end position="365"/>
    </location>
</feature>
<dbReference type="InterPro" id="IPR001054">
    <property type="entry name" value="A/G_cyclase"/>
</dbReference>
<keyword evidence="7" id="KW-1185">Reference proteome</keyword>
<dbReference type="SUPFAM" id="SSF158472">
    <property type="entry name" value="HAMP domain-like"/>
    <property type="match status" value="1"/>
</dbReference>